<dbReference type="PANTHER" id="PTHR44757:SF2">
    <property type="entry name" value="BIOFILM ARCHITECTURE MAINTENANCE PROTEIN MBAA"/>
    <property type="match status" value="1"/>
</dbReference>
<dbReference type="SMART" id="SM00052">
    <property type="entry name" value="EAL"/>
    <property type="match status" value="1"/>
</dbReference>
<dbReference type="InterPro" id="IPR001633">
    <property type="entry name" value="EAL_dom"/>
</dbReference>
<feature type="domain" description="EAL" evidence="4">
    <location>
        <begin position="561"/>
        <end position="815"/>
    </location>
</feature>
<dbReference type="Proteomes" id="UP001319827">
    <property type="component" value="Chromosome"/>
</dbReference>
<evidence type="ECO:0000259" key="2">
    <source>
        <dbReference type="PROSITE" id="PS50112"/>
    </source>
</evidence>
<evidence type="ECO:0000259" key="3">
    <source>
        <dbReference type="PROSITE" id="PS50113"/>
    </source>
</evidence>
<reference evidence="6 7" key="1">
    <citation type="journal article" date="2016" name="C (Basel)">
        <title>Selective Growth of and Electricity Production by Marine Exoelectrogenic Bacteria in Self-Aggregated Hydrogel of Microbially Reduced Graphene Oxide.</title>
        <authorList>
            <person name="Yoshida N."/>
            <person name="Goto Y."/>
            <person name="Miyata Y."/>
        </authorList>
    </citation>
    <scope>NUCLEOTIDE SEQUENCE [LARGE SCALE GENOMIC DNA]</scope>
    <source>
        <strain evidence="6 7">NIT-T3</strain>
    </source>
</reference>
<dbReference type="NCBIfam" id="TIGR00229">
    <property type="entry name" value="sensory_box"/>
    <property type="match status" value="1"/>
</dbReference>
<dbReference type="InterPro" id="IPR035965">
    <property type="entry name" value="PAS-like_dom_sf"/>
</dbReference>
<dbReference type="InterPro" id="IPR000700">
    <property type="entry name" value="PAS-assoc_C"/>
</dbReference>
<dbReference type="PROSITE" id="PS50887">
    <property type="entry name" value="GGDEF"/>
    <property type="match status" value="1"/>
</dbReference>
<dbReference type="PROSITE" id="PS50112">
    <property type="entry name" value="PAS"/>
    <property type="match status" value="1"/>
</dbReference>
<dbReference type="CDD" id="cd01949">
    <property type="entry name" value="GGDEF"/>
    <property type="match status" value="1"/>
</dbReference>
<dbReference type="RefSeq" id="WP_221249823.1">
    <property type="nucleotide sequence ID" value="NZ_AP024355.1"/>
</dbReference>
<dbReference type="PROSITE" id="PS50883">
    <property type="entry name" value="EAL"/>
    <property type="match status" value="1"/>
</dbReference>
<dbReference type="SUPFAM" id="SSF141868">
    <property type="entry name" value="EAL domain-like"/>
    <property type="match status" value="1"/>
</dbReference>
<organism evidence="6 7">
    <name type="scientific">Desulfuromonas versatilis</name>
    <dbReference type="NCBI Taxonomy" id="2802975"/>
    <lineage>
        <taxon>Bacteria</taxon>
        <taxon>Pseudomonadati</taxon>
        <taxon>Thermodesulfobacteriota</taxon>
        <taxon>Desulfuromonadia</taxon>
        <taxon>Desulfuromonadales</taxon>
        <taxon>Desulfuromonadaceae</taxon>
        <taxon>Desulfuromonas</taxon>
    </lineage>
</organism>
<dbReference type="Pfam" id="PF00990">
    <property type="entry name" value="GGDEF"/>
    <property type="match status" value="1"/>
</dbReference>
<dbReference type="InterPro" id="IPR035919">
    <property type="entry name" value="EAL_sf"/>
</dbReference>
<evidence type="ECO:0008006" key="8">
    <source>
        <dbReference type="Google" id="ProtNLM"/>
    </source>
</evidence>
<proteinExistence type="predicted"/>
<keyword evidence="1" id="KW-0472">Membrane</keyword>
<dbReference type="PANTHER" id="PTHR44757">
    <property type="entry name" value="DIGUANYLATE CYCLASE DGCP"/>
    <property type="match status" value="1"/>
</dbReference>
<feature type="domain" description="PAS" evidence="2">
    <location>
        <begin position="262"/>
        <end position="344"/>
    </location>
</feature>
<dbReference type="CDD" id="cd01948">
    <property type="entry name" value="EAL"/>
    <property type="match status" value="1"/>
</dbReference>
<feature type="transmembrane region" description="Helical" evidence="1">
    <location>
        <begin position="130"/>
        <end position="148"/>
    </location>
</feature>
<evidence type="ECO:0000259" key="5">
    <source>
        <dbReference type="PROSITE" id="PS50887"/>
    </source>
</evidence>
<feature type="domain" description="GGDEF" evidence="5">
    <location>
        <begin position="419"/>
        <end position="552"/>
    </location>
</feature>
<dbReference type="InterPro" id="IPR043128">
    <property type="entry name" value="Rev_trsase/Diguanyl_cyclase"/>
</dbReference>
<dbReference type="InterPro" id="IPR013656">
    <property type="entry name" value="PAS_4"/>
</dbReference>
<dbReference type="InterPro" id="IPR000160">
    <property type="entry name" value="GGDEF_dom"/>
</dbReference>
<accession>A0ABM8HZB7</accession>
<gene>
    <name evidence="6" type="ORF">DESUT3_35150</name>
</gene>
<dbReference type="Pfam" id="PF00563">
    <property type="entry name" value="EAL"/>
    <property type="match status" value="1"/>
</dbReference>
<dbReference type="Gene3D" id="3.30.70.270">
    <property type="match status" value="1"/>
</dbReference>
<keyword evidence="1" id="KW-1133">Transmembrane helix</keyword>
<dbReference type="EMBL" id="AP024355">
    <property type="protein sequence ID" value="BCR06446.1"/>
    <property type="molecule type" value="Genomic_DNA"/>
</dbReference>
<feature type="transmembrane region" description="Helical" evidence="1">
    <location>
        <begin position="102"/>
        <end position="121"/>
    </location>
</feature>
<dbReference type="InterPro" id="IPR000014">
    <property type="entry name" value="PAS"/>
</dbReference>
<dbReference type="SUPFAM" id="SSF55073">
    <property type="entry name" value="Nucleotide cyclase"/>
    <property type="match status" value="1"/>
</dbReference>
<evidence type="ECO:0000259" key="4">
    <source>
        <dbReference type="PROSITE" id="PS50883"/>
    </source>
</evidence>
<dbReference type="CDD" id="cd00130">
    <property type="entry name" value="PAS"/>
    <property type="match status" value="1"/>
</dbReference>
<keyword evidence="1" id="KW-0812">Transmembrane</keyword>
<evidence type="ECO:0000313" key="7">
    <source>
        <dbReference type="Proteomes" id="UP001319827"/>
    </source>
</evidence>
<dbReference type="SMART" id="SM00267">
    <property type="entry name" value="GGDEF"/>
    <property type="match status" value="1"/>
</dbReference>
<dbReference type="PROSITE" id="PS50113">
    <property type="entry name" value="PAC"/>
    <property type="match status" value="1"/>
</dbReference>
<dbReference type="InterPro" id="IPR029787">
    <property type="entry name" value="Nucleotide_cyclase"/>
</dbReference>
<keyword evidence="7" id="KW-1185">Reference proteome</keyword>
<evidence type="ECO:0000256" key="1">
    <source>
        <dbReference type="SAM" id="Phobius"/>
    </source>
</evidence>
<dbReference type="Gene3D" id="3.20.20.450">
    <property type="entry name" value="EAL domain"/>
    <property type="match status" value="1"/>
</dbReference>
<protein>
    <recommendedName>
        <fullName evidence="8">Diguanylate cyclase/phosphodiesterase with PAS/PAC sensor(S)</fullName>
    </recommendedName>
</protein>
<feature type="domain" description="PAC" evidence="3">
    <location>
        <begin position="335"/>
        <end position="387"/>
    </location>
</feature>
<reference evidence="6 7" key="2">
    <citation type="journal article" date="2021" name="Int. J. Syst. Evol. Microbiol.">
        <title>Isolation and Polyphasic Characterization of Desulfuromonas versatilis sp. Nov., an Electrogenic Bacteria Capable of Versatile Metabolism Isolated from a Graphene Oxide-Reducing Enrichment Culture.</title>
        <authorList>
            <person name="Xie L."/>
            <person name="Yoshida N."/>
            <person name="Ishii S."/>
            <person name="Meng L."/>
        </authorList>
    </citation>
    <scope>NUCLEOTIDE SEQUENCE [LARGE SCALE GENOMIC DNA]</scope>
    <source>
        <strain evidence="6 7">NIT-T3</strain>
    </source>
</reference>
<dbReference type="NCBIfam" id="TIGR00254">
    <property type="entry name" value="GGDEF"/>
    <property type="match status" value="1"/>
</dbReference>
<dbReference type="Pfam" id="PF08448">
    <property type="entry name" value="PAS_4"/>
    <property type="match status" value="1"/>
</dbReference>
<dbReference type="InterPro" id="IPR052155">
    <property type="entry name" value="Biofilm_reg_signaling"/>
</dbReference>
<evidence type="ECO:0000313" key="6">
    <source>
        <dbReference type="EMBL" id="BCR06446.1"/>
    </source>
</evidence>
<feature type="transmembrane region" description="Helical" evidence="1">
    <location>
        <begin position="30"/>
        <end position="49"/>
    </location>
</feature>
<dbReference type="SMART" id="SM00091">
    <property type="entry name" value="PAS"/>
    <property type="match status" value="1"/>
</dbReference>
<feature type="transmembrane region" description="Helical" evidence="1">
    <location>
        <begin position="61"/>
        <end position="82"/>
    </location>
</feature>
<dbReference type="Gene3D" id="3.30.450.20">
    <property type="entry name" value="PAS domain"/>
    <property type="match status" value="1"/>
</dbReference>
<name>A0ABM8HZB7_9BACT</name>
<sequence length="825" mass="92682">MEDRAAQPITVILDLISQFTGGRGGIDHNIVQFGLAGIMWGLLLTVAWSRRRQAEGARERLLIWGFALGLARELMMISMAFLQALGIIHHDDLHVVFPPLEHALSNMAFMVVAAAFLSFLLGRQERFRRFLLGSLAAVAICYLATFWWWAGHITADPSSKFGQTWCDWLFRINASLWLIYPPLVLMRETSGWLRNLVVTALSFFFLHEFLKIPDMALGEVYEGVFAPIRHGLYLSGVFLLGGVYLREMNELRRRAELELRTQKNLLQTIIDAIPAPIFFKDRQGVYLGCNDAFARHIGYSREKIVGHTAFDVAPAEKARVYHEADLALLREGAVQVYETAVEAADGRQSTVLFHKSVFADPDGQPGGIVGTMIDISDRKRAELDMRRMAFSDAITGLANRALLLDRLEHDLATARRESHQVGLLFMDIDRFKDINDTYGHAVGDQLLQMVAERLKPTIRQSDTLGRFGGDEFILVLSCIKSQREAVMVAEKILELMKTPFHLQDRQVVVGFSIGIAMFPEDGGQPETLLKHADMAMYAAKQGGRNMHHFFSEEMNRRARKRHELEVSLRQAMATEELFLVYQPQYDLGSGRMSGVEALLRWRHPAKGLIPPSLFIPLAEDTGLIQTLGRWVLRSACAQAALWQQAGYPALRMCVNLSGVQLRQGDLLEMVDQALEETGLRPKDLELELTESVLMESAEANIGTLTELKRRGIHLAIDDFGTGYSSLSYLKHFPVDRIKIDRSFISDLPDNQDDAAIVETIIGMARSLKLKLVAEGVETKEQLEFLRLHNCLEMQGFYFAAPMPAAEIEKLLARGARCAVRTLSTG</sequence>
<dbReference type="SUPFAM" id="SSF55785">
    <property type="entry name" value="PYP-like sensor domain (PAS domain)"/>
    <property type="match status" value="1"/>
</dbReference>